<protein>
    <submittedName>
        <fullName evidence="1">Uncharacterized protein</fullName>
    </submittedName>
</protein>
<dbReference type="EMBL" id="CAJJDN010000031">
    <property type="protein sequence ID" value="CAD8073829.1"/>
    <property type="molecule type" value="Genomic_DNA"/>
</dbReference>
<sequence>MNPQHSKLALLKNKEFELPKMKSITLHNFYGCRLKKHQSPEPKIPKLQQLTFQSTLIVKRIQPRCRQRKVQMRTISLHKINNVVQEHSTQYFLNQSLDIKGWSQKSVMELFDI</sequence>
<comment type="caution">
    <text evidence="1">The sequence shown here is derived from an EMBL/GenBank/DDBJ whole genome shotgun (WGS) entry which is preliminary data.</text>
</comment>
<name>A0A8S1M2I4_9CILI</name>
<evidence type="ECO:0000313" key="2">
    <source>
        <dbReference type="Proteomes" id="UP000692954"/>
    </source>
</evidence>
<proteinExistence type="predicted"/>
<accession>A0A8S1M2I4</accession>
<evidence type="ECO:0000313" key="1">
    <source>
        <dbReference type="EMBL" id="CAD8073829.1"/>
    </source>
</evidence>
<dbReference type="OrthoDB" id="10307282at2759"/>
<dbReference type="AlphaFoldDB" id="A0A8S1M2I4"/>
<dbReference type="Proteomes" id="UP000692954">
    <property type="component" value="Unassembled WGS sequence"/>
</dbReference>
<reference evidence="1" key="1">
    <citation type="submission" date="2021-01" db="EMBL/GenBank/DDBJ databases">
        <authorList>
            <consortium name="Genoscope - CEA"/>
            <person name="William W."/>
        </authorList>
    </citation>
    <scope>NUCLEOTIDE SEQUENCE</scope>
</reference>
<organism evidence="1 2">
    <name type="scientific">Paramecium sonneborni</name>
    <dbReference type="NCBI Taxonomy" id="65129"/>
    <lineage>
        <taxon>Eukaryota</taxon>
        <taxon>Sar</taxon>
        <taxon>Alveolata</taxon>
        <taxon>Ciliophora</taxon>
        <taxon>Intramacronucleata</taxon>
        <taxon>Oligohymenophorea</taxon>
        <taxon>Peniculida</taxon>
        <taxon>Parameciidae</taxon>
        <taxon>Paramecium</taxon>
    </lineage>
</organism>
<keyword evidence="2" id="KW-1185">Reference proteome</keyword>
<gene>
    <name evidence="1" type="ORF">PSON_ATCC_30995.1.T0310157</name>
</gene>